<name>A0A8B6EXR9_MYTGA</name>
<dbReference type="OrthoDB" id="10340654at2759"/>
<keyword evidence="1" id="KW-0732">Signal</keyword>
<proteinExistence type="predicted"/>
<sequence length="119" mass="13504">MKVTVCLVACLLLVFIEVNMANDEMVEENELTHNLVKRAASCGSNGDNCQYKKCCNNFNCVKGRCRPQICNRSCRNNRQCCNNWGCIYGSCKQCRGRTCKGNNDCCNGYKCAYKRCQKK</sequence>
<evidence type="ECO:0000313" key="3">
    <source>
        <dbReference type="Proteomes" id="UP000596742"/>
    </source>
</evidence>
<feature type="signal peptide" evidence="1">
    <location>
        <begin position="1"/>
        <end position="21"/>
    </location>
</feature>
<reference evidence="2" key="1">
    <citation type="submission" date="2018-11" db="EMBL/GenBank/DDBJ databases">
        <authorList>
            <person name="Alioto T."/>
            <person name="Alioto T."/>
        </authorList>
    </citation>
    <scope>NUCLEOTIDE SEQUENCE</scope>
</reference>
<protein>
    <submittedName>
        <fullName evidence="2">Uncharacterized protein</fullName>
    </submittedName>
</protein>
<evidence type="ECO:0000256" key="1">
    <source>
        <dbReference type="SAM" id="SignalP"/>
    </source>
</evidence>
<feature type="chain" id="PRO_5032617824" evidence="1">
    <location>
        <begin position="22"/>
        <end position="119"/>
    </location>
</feature>
<keyword evidence="3" id="KW-1185">Reference proteome</keyword>
<evidence type="ECO:0000313" key="2">
    <source>
        <dbReference type="EMBL" id="VDI41589.1"/>
    </source>
</evidence>
<gene>
    <name evidence="2" type="ORF">MGAL_10B012278</name>
</gene>
<dbReference type="Proteomes" id="UP000596742">
    <property type="component" value="Unassembled WGS sequence"/>
</dbReference>
<comment type="caution">
    <text evidence="2">The sequence shown here is derived from an EMBL/GenBank/DDBJ whole genome shotgun (WGS) entry which is preliminary data.</text>
</comment>
<organism evidence="2 3">
    <name type="scientific">Mytilus galloprovincialis</name>
    <name type="common">Mediterranean mussel</name>
    <dbReference type="NCBI Taxonomy" id="29158"/>
    <lineage>
        <taxon>Eukaryota</taxon>
        <taxon>Metazoa</taxon>
        <taxon>Spiralia</taxon>
        <taxon>Lophotrochozoa</taxon>
        <taxon>Mollusca</taxon>
        <taxon>Bivalvia</taxon>
        <taxon>Autobranchia</taxon>
        <taxon>Pteriomorphia</taxon>
        <taxon>Mytilida</taxon>
        <taxon>Mytiloidea</taxon>
        <taxon>Mytilidae</taxon>
        <taxon>Mytilinae</taxon>
        <taxon>Mytilus</taxon>
    </lineage>
</organism>
<accession>A0A8B6EXR9</accession>
<dbReference type="EMBL" id="UYJE01005911">
    <property type="protein sequence ID" value="VDI41589.1"/>
    <property type="molecule type" value="Genomic_DNA"/>
</dbReference>
<dbReference type="AlphaFoldDB" id="A0A8B6EXR9"/>